<evidence type="ECO:0000256" key="3">
    <source>
        <dbReference type="ARBA" id="ARBA00022989"/>
    </source>
</evidence>
<feature type="compositionally biased region" description="Acidic residues" evidence="5">
    <location>
        <begin position="10"/>
        <end position="28"/>
    </location>
</feature>
<dbReference type="OrthoDB" id="329551at2157"/>
<evidence type="ECO:0000313" key="8">
    <source>
        <dbReference type="Proteomes" id="UP000263012"/>
    </source>
</evidence>
<feature type="transmembrane region" description="Helical" evidence="6">
    <location>
        <begin position="42"/>
        <end position="61"/>
    </location>
</feature>
<dbReference type="GeneID" id="37878120"/>
<keyword evidence="4 6" id="KW-0472">Membrane</keyword>
<evidence type="ECO:0000256" key="5">
    <source>
        <dbReference type="SAM" id="MobiDB-lite"/>
    </source>
</evidence>
<name>A0A343TJW9_9EURY</name>
<keyword evidence="2 6" id="KW-0812">Transmembrane</keyword>
<dbReference type="InterPro" id="IPR019109">
    <property type="entry name" value="MamF_MmsF"/>
</dbReference>
<evidence type="ECO:0000256" key="1">
    <source>
        <dbReference type="ARBA" id="ARBA00004141"/>
    </source>
</evidence>
<feature type="region of interest" description="Disordered" evidence="5">
    <location>
        <begin position="1"/>
        <end position="36"/>
    </location>
</feature>
<comment type="subcellular location">
    <subcellularLocation>
        <location evidence="1">Membrane</location>
        <topology evidence="1">Multi-pass membrane protein</topology>
    </subcellularLocation>
</comment>
<dbReference type="KEGG" id="hdf:AArcSl_1763"/>
<organism evidence="7 8">
    <name type="scientific">Halalkaliarchaeum desulfuricum</name>
    <dbReference type="NCBI Taxonomy" id="2055893"/>
    <lineage>
        <taxon>Archaea</taxon>
        <taxon>Methanobacteriati</taxon>
        <taxon>Methanobacteriota</taxon>
        <taxon>Stenosarchaea group</taxon>
        <taxon>Halobacteria</taxon>
        <taxon>Halobacteriales</taxon>
        <taxon>Haloferacaceae</taxon>
        <taxon>Halalkaliarchaeum</taxon>
    </lineage>
</organism>
<dbReference type="PANTHER" id="PTHR36460">
    <property type="entry name" value="UPF0132 DOMAIN PROTEIN (AFU_ORTHOLOGUE AFUA_3G10255)"/>
    <property type="match status" value="1"/>
</dbReference>
<evidence type="ECO:0000256" key="6">
    <source>
        <dbReference type="SAM" id="Phobius"/>
    </source>
</evidence>
<dbReference type="PANTHER" id="PTHR36460:SF1">
    <property type="entry name" value="UPF0132 DOMAIN PROTEIN (AFU_ORTHOLOGUE AFUA_3G10255)"/>
    <property type="match status" value="1"/>
</dbReference>
<accession>A0A343TJW9</accession>
<dbReference type="EMBL" id="CP025066">
    <property type="protein sequence ID" value="AUX09391.1"/>
    <property type="molecule type" value="Genomic_DNA"/>
</dbReference>
<protein>
    <recommendedName>
        <fullName evidence="9">DUF4870 domain-containing protein</fullName>
    </recommendedName>
</protein>
<sequence length="154" mass="16305">MTSKQNTPNEQDDETQTEHDADVDEGGGETEGASGTGLDSNVAGALSYLLGPITGILFYLVEDDDEFVRFHGAQSTIVFGGLFVLSIGMTVLLTVLAVIPVVGWIAGALLGIVSILLAPVAFVAWLFLMYKAYQGSEYSVPIAGPYARKYAPAK</sequence>
<feature type="transmembrane region" description="Helical" evidence="6">
    <location>
        <begin position="105"/>
        <end position="128"/>
    </location>
</feature>
<feature type="transmembrane region" description="Helical" evidence="6">
    <location>
        <begin position="73"/>
        <end position="99"/>
    </location>
</feature>
<dbReference type="AlphaFoldDB" id="A0A343TJW9"/>
<keyword evidence="8" id="KW-1185">Reference proteome</keyword>
<gene>
    <name evidence="7" type="ORF">AArcSl_1763</name>
</gene>
<evidence type="ECO:0008006" key="9">
    <source>
        <dbReference type="Google" id="ProtNLM"/>
    </source>
</evidence>
<evidence type="ECO:0000313" key="7">
    <source>
        <dbReference type="EMBL" id="AUX09391.1"/>
    </source>
</evidence>
<evidence type="ECO:0000256" key="4">
    <source>
        <dbReference type="ARBA" id="ARBA00023136"/>
    </source>
</evidence>
<dbReference type="Pfam" id="PF09685">
    <property type="entry name" value="MamF_MmsF"/>
    <property type="match status" value="1"/>
</dbReference>
<dbReference type="GO" id="GO:0016020">
    <property type="term" value="C:membrane"/>
    <property type="evidence" value="ECO:0007669"/>
    <property type="project" value="UniProtKB-SubCell"/>
</dbReference>
<evidence type="ECO:0000256" key="2">
    <source>
        <dbReference type="ARBA" id="ARBA00022692"/>
    </source>
</evidence>
<proteinExistence type="predicted"/>
<keyword evidence="3 6" id="KW-1133">Transmembrane helix</keyword>
<dbReference type="RefSeq" id="WP_161945928.1">
    <property type="nucleotide sequence ID" value="NZ_CP025066.1"/>
</dbReference>
<dbReference type="Proteomes" id="UP000263012">
    <property type="component" value="Chromosome"/>
</dbReference>
<reference evidence="8" key="1">
    <citation type="submission" date="2017-11" db="EMBL/GenBank/DDBJ databases">
        <title>Phenotypic and genomic properties of facultatively anaerobic sulfur-reducing natronoarchaea from hypersaline soda lakes.</title>
        <authorList>
            <person name="Sorokin D.Y."/>
            <person name="Kublanov I.V."/>
            <person name="Roman P."/>
            <person name="Sinninghe Damste J.S."/>
            <person name="Golyshin P.N."/>
            <person name="Rojo D."/>
            <person name="Ciordia S."/>
            <person name="Mena M.D.C."/>
            <person name="Ferrer M."/>
            <person name="Messina E."/>
            <person name="Smedile F."/>
            <person name="La Spada G."/>
            <person name="La Cono V."/>
            <person name="Yakimov M.M."/>
        </authorList>
    </citation>
    <scope>NUCLEOTIDE SEQUENCE [LARGE SCALE GENOMIC DNA]</scope>
    <source>
        <strain evidence="8">AArc-Sl</strain>
    </source>
</reference>